<reference evidence="2" key="1">
    <citation type="submission" date="2015-12" db="EMBL/GenBank/DDBJ databases">
        <title>Complete genome sequences of two moderately thermophilic Paenibacillus species.</title>
        <authorList>
            <person name="Butler R.III."/>
            <person name="Wang J."/>
            <person name="Stark B.C."/>
            <person name="Pombert J.-F."/>
        </authorList>
    </citation>
    <scope>NUCLEOTIDE SEQUENCE [LARGE SCALE GENOMIC DNA]</scope>
    <source>
        <strain evidence="2">32O-Y</strain>
    </source>
</reference>
<dbReference type="KEGG" id="pnp:IJ22_04850"/>
<name>A0A0U2U2U1_9BACL</name>
<dbReference type="AlphaFoldDB" id="A0A0U2U2U1"/>
<organism evidence="1 2">
    <name type="scientific">Paenibacillus naphthalenovorans</name>
    <dbReference type="NCBI Taxonomy" id="162209"/>
    <lineage>
        <taxon>Bacteria</taxon>
        <taxon>Bacillati</taxon>
        <taxon>Bacillota</taxon>
        <taxon>Bacilli</taxon>
        <taxon>Bacillales</taxon>
        <taxon>Paenibacillaceae</taxon>
        <taxon>Paenibacillus</taxon>
    </lineage>
</organism>
<dbReference type="PATRIC" id="fig|162209.4.peg.511"/>
<dbReference type="RefSeq" id="WP_062406974.1">
    <property type="nucleotide sequence ID" value="NZ_CP013652.1"/>
</dbReference>
<sequence>MLDFILYLHVLSAVMMGIYLLLPFLAQRVQALDSTTAQYGFLHVLFAMNRAAQFALIIAFLTGGYMVSKAPYSILWMVLSIVLFLAIAALSGIMGKRMRLALAEESGSTIPKQIGSIKTLSLINGILFFVVLTLMNFPFMR</sequence>
<protein>
    <submittedName>
        <fullName evidence="1">Uncharacterized protein</fullName>
    </submittedName>
</protein>
<evidence type="ECO:0000313" key="1">
    <source>
        <dbReference type="EMBL" id="ALS20873.1"/>
    </source>
</evidence>
<proteinExistence type="predicted"/>
<dbReference type="EMBL" id="CP013652">
    <property type="protein sequence ID" value="ALS20873.1"/>
    <property type="molecule type" value="Genomic_DNA"/>
</dbReference>
<gene>
    <name evidence="1" type="ORF">IJ22_04850</name>
</gene>
<evidence type="ECO:0000313" key="2">
    <source>
        <dbReference type="Proteomes" id="UP000061660"/>
    </source>
</evidence>
<dbReference type="OrthoDB" id="2886943at2"/>
<dbReference type="Proteomes" id="UP000061660">
    <property type="component" value="Chromosome"/>
</dbReference>
<accession>A0A0U2U2U1</accession>
<keyword evidence="2" id="KW-1185">Reference proteome</keyword>
<dbReference type="STRING" id="162209.IJ22_04850"/>
<reference evidence="1 2" key="2">
    <citation type="journal article" date="2016" name="Genome Announc.">
        <title>Complete Genome Sequences of Two Interactive Moderate Thermophiles, Paenibacillus napthalenovorans 32O-Y and Paenibacillus sp. 32O-W.</title>
        <authorList>
            <person name="Butler R.R.III."/>
            <person name="Wang J."/>
            <person name="Stark B.C."/>
            <person name="Pombert J.F."/>
        </authorList>
    </citation>
    <scope>NUCLEOTIDE SEQUENCE [LARGE SCALE GENOMIC DNA]</scope>
    <source>
        <strain evidence="1 2">32O-Y</strain>
    </source>
</reference>